<name>A0A494TA54_SPHPE</name>
<evidence type="ECO:0000313" key="1">
    <source>
        <dbReference type="EMBL" id="AYJ85870.1"/>
    </source>
</evidence>
<reference evidence="1 2" key="1">
    <citation type="submission" date="2018-09" db="EMBL/GenBank/DDBJ databases">
        <title>Sphingomonas peninsula sp. nov., isolated from fildes peninsula, Antarctic soil.</title>
        <authorList>
            <person name="Yingchao G."/>
        </authorList>
    </citation>
    <scope>NUCLEOTIDE SEQUENCE [LARGE SCALE GENOMIC DNA]</scope>
    <source>
        <strain evidence="1 2">YZ-8</strain>
    </source>
</reference>
<dbReference type="EMBL" id="CP032829">
    <property type="protein sequence ID" value="AYJ85870.1"/>
    <property type="molecule type" value="Genomic_DNA"/>
</dbReference>
<dbReference type="Proteomes" id="UP000276254">
    <property type="component" value="Chromosome"/>
</dbReference>
<proteinExistence type="predicted"/>
<dbReference type="KEGG" id="spha:D3Y57_07640"/>
<dbReference type="InterPro" id="IPR008792">
    <property type="entry name" value="PQQD"/>
</dbReference>
<sequence>MGNMSFALGALAIVSEVIDGEAIIIDMRSGNYFSTEALGAKLWLAALAGHDRQTLLASVIAAYPDAAEVGTDADTFLNLLVSNGLLVETASGGSGADASVWPIGAYVRPELHQHSDMQDLIMLDPIHDVDTMGWPTRREDTAPFHAS</sequence>
<accession>A0A494TA54</accession>
<dbReference type="Pfam" id="PF05402">
    <property type="entry name" value="PqqD"/>
    <property type="match status" value="1"/>
</dbReference>
<protein>
    <submittedName>
        <fullName evidence="1">PqqD family protein</fullName>
    </submittedName>
</protein>
<dbReference type="AlphaFoldDB" id="A0A494TA54"/>
<organism evidence="1 2">
    <name type="scientific">Sphingomonas paeninsulae</name>
    <dbReference type="NCBI Taxonomy" id="2319844"/>
    <lineage>
        <taxon>Bacteria</taxon>
        <taxon>Pseudomonadati</taxon>
        <taxon>Pseudomonadota</taxon>
        <taxon>Alphaproteobacteria</taxon>
        <taxon>Sphingomonadales</taxon>
        <taxon>Sphingomonadaceae</taxon>
        <taxon>Sphingomonas</taxon>
    </lineage>
</organism>
<dbReference type="OrthoDB" id="8686088at2"/>
<evidence type="ECO:0000313" key="2">
    <source>
        <dbReference type="Proteomes" id="UP000276254"/>
    </source>
</evidence>
<gene>
    <name evidence="1" type="ORF">D3Y57_07640</name>
</gene>
<keyword evidence="2" id="KW-1185">Reference proteome</keyword>